<dbReference type="KEGG" id="agv:OJF2_42990"/>
<keyword evidence="2" id="KW-0732">Signal</keyword>
<proteinExistence type="predicted"/>
<dbReference type="AlphaFoldDB" id="A0A5B9W557"/>
<feature type="chain" id="PRO_5022948388" evidence="2">
    <location>
        <begin position="24"/>
        <end position="203"/>
    </location>
</feature>
<feature type="region of interest" description="Disordered" evidence="1">
    <location>
        <begin position="181"/>
        <end position="203"/>
    </location>
</feature>
<evidence type="ECO:0000313" key="3">
    <source>
        <dbReference type="EMBL" id="QEH35742.1"/>
    </source>
</evidence>
<dbReference type="EMBL" id="CP042997">
    <property type="protein sequence ID" value="QEH35742.1"/>
    <property type="molecule type" value="Genomic_DNA"/>
</dbReference>
<evidence type="ECO:0000256" key="2">
    <source>
        <dbReference type="SAM" id="SignalP"/>
    </source>
</evidence>
<sequence precursor="true">MLKPLTLSLSLAVALGFTSVSMAGGHDGGCSTCGLASPQGGPIASAQGPVSYGECAETGHKKCNLFHGMSGKLSGLHCKLKSALHPPVTYEWVLKKKRLWGHKSCGGCGESTCDSCGGAPAVYPTGQVAPSGQGYAAPSGQGYAAPQAAPVYGAGQHAFKAVKPAPTIASVPAEMTPAVAGEEAPPAPEVNGGGLLLPTPAGN</sequence>
<gene>
    <name evidence="3" type="ORF">OJF2_42990</name>
</gene>
<organism evidence="3 4">
    <name type="scientific">Aquisphaera giovannonii</name>
    <dbReference type="NCBI Taxonomy" id="406548"/>
    <lineage>
        <taxon>Bacteria</taxon>
        <taxon>Pseudomonadati</taxon>
        <taxon>Planctomycetota</taxon>
        <taxon>Planctomycetia</taxon>
        <taxon>Isosphaerales</taxon>
        <taxon>Isosphaeraceae</taxon>
        <taxon>Aquisphaera</taxon>
    </lineage>
</organism>
<reference evidence="3 4" key="1">
    <citation type="submission" date="2019-08" db="EMBL/GenBank/DDBJ databases">
        <title>Deep-cultivation of Planctomycetes and their phenomic and genomic characterization uncovers novel biology.</title>
        <authorList>
            <person name="Wiegand S."/>
            <person name="Jogler M."/>
            <person name="Boedeker C."/>
            <person name="Pinto D."/>
            <person name="Vollmers J."/>
            <person name="Rivas-Marin E."/>
            <person name="Kohn T."/>
            <person name="Peeters S.H."/>
            <person name="Heuer A."/>
            <person name="Rast P."/>
            <person name="Oberbeckmann S."/>
            <person name="Bunk B."/>
            <person name="Jeske O."/>
            <person name="Meyerdierks A."/>
            <person name="Storesund J.E."/>
            <person name="Kallscheuer N."/>
            <person name="Luecker S."/>
            <person name="Lage O.M."/>
            <person name="Pohl T."/>
            <person name="Merkel B.J."/>
            <person name="Hornburger P."/>
            <person name="Mueller R.-W."/>
            <person name="Bruemmer F."/>
            <person name="Labrenz M."/>
            <person name="Spormann A.M."/>
            <person name="Op den Camp H."/>
            <person name="Overmann J."/>
            <person name="Amann R."/>
            <person name="Jetten M.S.M."/>
            <person name="Mascher T."/>
            <person name="Medema M.H."/>
            <person name="Devos D.P."/>
            <person name="Kaster A.-K."/>
            <person name="Ovreas L."/>
            <person name="Rohde M."/>
            <person name="Galperin M.Y."/>
            <person name="Jogler C."/>
        </authorList>
    </citation>
    <scope>NUCLEOTIDE SEQUENCE [LARGE SCALE GENOMIC DNA]</scope>
    <source>
        <strain evidence="3 4">OJF2</strain>
    </source>
</reference>
<feature type="signal peptide" evidence="2">
    <location>
        <begin position="1"/>
        <end position="23"/>
    </location>
</feature>
<evidence type="ECO:0000256" key="1">
    <source>
        <dbReference type="SAM" id="MobiDB-lite"/>
    </source>
</evidence>
<dbReference type="RefSeq" id="WP_148595500.1">
    <property type="nucleotide sequence ID" value="NZ_CP042997.1"/>
</dbReference>
<accession>A0A5B9W557</accession>
<dbReference type="Proteomes" id="UP000324233">
    <property type="component" value="Chromosome"/>
</dbReference>
<evidence type="ECO:0000313" key="4">
    <source>
        <dbReference type="Proteomes" id="UP000324233"/>
    </source>
</evidence>
<protein>
    <submittedName>
        <fullName evidence="3">Uncharacterized protein</fullName>
    </submittedName>
</protein>
<name>A0A5B9W557_9BACT</name>
<dbReference type="OrthoDB" id="9829852at2"/>
<keyword evidence="4" id="KW-1185">Reference proteome</keyword>